<gene>
    <name evidence="3" type="ORF">DCAR_0934006</name>
</gene>
<evidence type="ECO:0000313" key="4">
    <source>
        <dbReference type="Proteomes" id="UP000077755"/>
    </source>
</evidence>
<dbReference type="PROSITE" id="PS50110">
    <property type="entry name" value="RESPONSE_REGULATORY"/>
    <property type="match status" value="1"/>
</dbReference>
<dbReference type="InterPro" id="IPR001789">
    <property type="entry name" value="Sig_transdc_resp-reg_receiver"/>
</dbReference>
<dbReference type="PANTHER" id="PTHR43228">
    <property type="entry name" value="TWO-COMPONENT RESPONSE REGULATOR"/>
    <property type="match status" value="1"/>
</dbReference>
<dbReference type="Proteomes" id="UP000077755">
    <property type="component" value="Chromosome 9"/>
</dbReference>
<evidence type="ECO:0000259" key="2">
    <source>
        <dbReference type="PROSITE" id="PS50110"/>
    </source>
</evidence>
<dbReference type="InterPro" id="IPR011006">
    <property type="entry name" value="CheY-like_superfamily"/>
</dbReference>
<dbReference type="SMART" id="SM00448">
    <property type="entry name" value="REC"/>
    <property type="match status" value="1"/>
</dbReference>
<dbReference type="Gene3D" id="3.40.50.2300">
    <property type="match status" value="1"/>
</dbReference>
<keyword evidence="4" id="KW-1185">Reference proteome</keyword>
<dbReference type="PANTHER" id="PTHR43228:SF1">
    <property type="entry name" value="TWO-COMPONENT RESPONSE REGULATOR ARR22"/>
    <property type="match status" value="1"/>
</dbReference>
<dbReference type="Pfam" id="PF00072">
    <property type="entry name" value="Response_reg"/>
    <property type="match status" value="1"/>
</dbReference>
<reference evidence="3" key="2">
    <citation type="submission" date="2022-03" db="EMBL/GenBank/DDBJ databases">
        <title>Draft title - Genomic analysis of global carrot germplasm unveils the trajectory of domestication and the origin of high carotenoid orange carrot.</title>
        <authorList>
            <person name="Iorizzo M."/>
            <person name="Ellison S."/>
            <person name="Senalik D."/>
            <person name="Macko-Podgorni A."/>
            <person name="Grzebelus D."/>
            <person name="Bostan H."/>
            <person name="Rolling W."/>
            <person name="Curaba J."/>
            <person name="Simon P."/>
        </authorList>
    </citation>
    <scope>NUCLEOTIDE SEQUENCE</scope>
    <source>
        <tissue evidence="3">Leaf</tissue>
    </source>
</reference>
<dbReference type="InterPro" id="IPR052048">
    <property type="entry name" value="ST_Response_Regulator"/>
</dbReference>
<feature type="domain" description="Response regulatory" evidence="2">
    <location>
        <begin position="9"/>
        <end position="126"/>
    </location>
</feature>
<proteinExistence type="predicted"/>
<dbReference type="AlphaFoldDB" id="A0AAF0XW85"/>
<organism evidence="3 4">
    <name type="scientific">Daucus carota subsp. sativus</name>
    <name type="common">Carrot</name>
    <dbReference type="NCBI Taxonomy" id="79200"/>
    <lineage>
        <taxon>Eukaryota</taxon>
        <taxon>Viridiplantae</taxon>
        <taxon>Streptophyta</taxon>
        <taxon>Embryophyta</taxon>
        <taxon>Tracheophyta</taxon>
        <taxon>Spermatophyta</taxon>
        <taxon>Magnoliopsida</taxon>
        <taxon>eudicotyledons</taxon>
        <taxon>Gunneridae</taxon>
        <taxon>Pentapetalae</taxon>
        <taxon>asterids</taxon>
        <taxon>campanulids</taxon>
        <taxon>Apiales</taxon>
        <taxon>Apiaceae</taxon>
        <taxon>Apioideae</taxon>
        <taxon>Scandiceae</taxon>
        <taxon>Daucinae</taxon>
        <taxon>Daucus</taxon>
        <taxon>Daucus sect. Daucus</taxon>
    </lineage>
</organism>
<evidence type="ECO:0000256" key="1">
    <source>
        <dbReference type="PROSITE-ProRule" id="PRU00169"/>
    </source>
</evidence>
<dbReference type="GO" id="GO:0000160">
    <property type="term" value="P:phosphorelay signal transduction system"/>
    <property type="evidence" value="ECO:0007669"/>
    <property type="project" value="InterPro"/>
</dbReference>
<protein>
    <recommendedName>
        <fullName evidence="2">Response regulatory domain-containing protein</fullName>
    </recommendedName>
</protein>
<feature type="modified residue" description="4-aspartylphosphate" evidence="1">
    <location>
        <position position="60"/>
    </location>
</feature>
<dbReference type="CDD" id="cd17546">
    <property type="entry name" value="REC_hyHK_CKI1_RcsC-like"/>
    <property type="match status" value="1"/>
</dbReference>
<accession>A0AAF0XW85</accession>
<name>A0AAF0XW85_DAUCS</name>
<evidence type="ECO:0000313" key="3">
    <source>
        <dbReference type="EMBL" id="WOH14487.1"/>
    </source>
</evidence>
<dbReference type="SUPFAM" id="SSF52172">
    <property type="entry name" value="CheY-like"/>
    <property type="match status" value="1"/>
</dbReference>
<reference evidence="3" key="1">
    <citation type="journal article" date="2016" name="Nat. Genet.">
        <title>A high-quality carrot genome assembly provides new insights into carotenoid accumulation and asterid genome evolution.</title>
        <authorList>
            <person name="Iorizzo M."/>
            <person name="Ellison S."/>
            <person name="Senalik D."/>
            <person name="Zeng P."/>
            <person name="Satapoomin P."/>
            <person name="Huang J."/>
            <person name="Bowman M."/>
            <person name="Iovene M."/>
            <person name="Sanseverino W."/>
            <person name="Cavagnaro P."/>
            <person name="Yildiz M."/>
            <person name="Macko-Podgorni A."/>
            <person name="Moranska E."/>
            <person name="Grzebelus E."/>
            <person name="Grzebelus D."/>
            <person name="Ashrafi H."/>
            <person name="Zheng Z."/>
            <person name="Cheng S."/>
            <person name="Spooner D."/>
            <person name="Van Deynze A."/>
            <person name="Simon P."/>
        </authorList>
    </citation>
    <scope>NUCLEOTIDE SEQUENCE</scope>
    <source>
        <tissue evidence="3">Leaf</tissue>
    </source>
</reference>
<sequence length="136" mass="15241">MANNFQNMSMLIVDDEALTRTVHEFTLRHSGFTKLQMAENGMQAIQLCQSGEHYVIITMDFSMPLINGVRLATKLLREKGADSLIVGVSADGDPPLMEKFIKAGADRFYSKPLTPEKIATFFQNIQSITQWKSKAL</sequence>
<keyword evidence="1" id="KW-0597">Phosphoprotein</keyword>
<dbReference type="EMBL" id="CP093351">
    <property type="protein sequence ID" value="WOH14487.1"/>
    <property type="molecule type" value="Genomic_DNA"/>
</dbReference>